<organism evidence="6">
    <name type="scientific">Meiothermus ruber</name>
    <dbReference type="NCBI Taxonomy" id="277"/>
    <lineage>
        <taxon>Bacteria</taxon>
        <taxon>Thermotogati</taxon>
        <taxon>Deinococcota</taxon>
        <taxon>Deinococci</taxon>
        <taxon>Thermales</taxon>
        <taxon>Thermaceae</taxon>
        <taxon>Meiothermus</taxon>
    </lineage>
</organism>
<evidence type="ECO:0000256" key="1">
    <source>
        <dbReference type="ARBA" id="ARBA00004141"/>
    </source>
</evidence>
<comment type="caution">
    <text evidence="6">The sequence shown here is derived from an EMBL/GenBank/DDBJ whole genome shotgun (WGS) entry which is preliminary data.</text>
</comment>
<dbReference type="PANTHER" id="PTHR12714:SF9">
    <property type="entry name" value="PROTEIN-S-ISOPRENYLCYSTEINE O-METHYLTRANSFERASE"/>
    <property type="match status" value="1"/>
</dbReference>
<accession>A0A7C3DN48</accession>
<dbReference type="AlphaFoldDB" id="A0A7C3DN48"/>
<sequence length="285" mass="32156">MAQGGSALAQRWDRTTYILERQPDSPKNALNCIHKQTPSPSSVVSRVFSTAFRLVFRQQLALTCFAEKAMIPTEVWTYMWETGFKLLALAGLLTFVGARLYFQGRVKGVRRVEQRAIRRDKFFYNLVAAAYLLILPYTFGLLELAHLELPLPWRWAGAVLVALGVGLFVWAHLALGRNWSGVLEISQGHQLITWGPYRWVRHPMYSAFFLLAAGFGLLSANWIVGGSLLLSTALMYGARVAGEEQMMLEHFGAAYEQYMRRSGRILPQLWNGKNQPTNSPSAEQT</sequence>
<keyword evidence="2 5" id="KW-0812">Transmembrane</keyword>
<gene>
    <name evidence="6" type="ORF">ENS82_08675</name>
</gene>
<dbReference type="PANTHER" id="PTHR12714">
    <property type="entry name" value="PROTEIN-S ISOPRENYLCYSTEINE O-METHYLTRANSFERASE"/>
    <property type="match status" value="1"/>
</dbReference>
<dbReference type="GO" id="GO:0016020">
    <property type="term" value="C:membrane"/>
    <property type="evidence" value="ECO:0007669"/>
    <property type="project" value="UniProtKB-SubCell"/>
</dbReference>
<comment type="subcellular location">
    <subcellularLocation>
        <location evidence="1">Membrane</location>
        <topology evidence="1">Multi-pass membrane protein</topology>
    </subcellularLocation>
</comment>
<evidence type="ECO:0000256" key="5">
    <source>
        <dbReference type="SAM" id="Phobius"/>
    </source>
</evidence>
<proteinExistence type="predicted"/>
<dbReference type="EMBL" id="DSWI01000018">
    <property type="protein sequence ID" value="HFG20774.1"/>
    <property type="molecule type" value="Genomic_DNA"/>
</dbReference>
<evidence type="ECO:0000313" key="6">
    <source>
        <dbReference type="EMBL" id="HFG20774.1"/>
    </source>
</evidence>
<keyword evidence="4 5" id="KW-0472">Membrane</keyword>
<reference evidence="6" key="1">
    <citation type="journal article" date="2020" name="mSystems">
        <title>Genome- and Community-Level Interaction Insights into Carbon Utilization and Element Cycling Functions of Hydrothermarchaeota in Hydrothermal Sediment.</title>
        <authorList>
            <person name="Zhou Z."/>
            <person name="Liu Y."/>
            <person name="Xu W."/>
            <person name="Pan J."/>
            <person name="Luo Z.H."/>
            <person name="Li M."/>
        </authorList>
    </citation>
    <scope>NUCLEOTIDE SEQUENCE [LARGE SCALE GENOMIC DNA]</scope>
    <source>
        <strain evidence="6">SpSt-524</strain>
    </source>
</reference>
<feature type="transmembrane region" description="Helical" evidence="5">
    <location>
        <begin position="154"/>
        <end position="175"/>
    </location>
</feature>
<protein>
    <submittedName>
        <fullName evidence="6">Isoprenylcysteine carboxylmethyltransferase family protein</fullName>
    </submittedName>
</protein>
<keyword evidence="6" id="KW-0489">Methyltransferase</keyword>
<dbReference type="Pfam" id="PF04140">
    <property type="entry name" value="ICMT"/>
    <property type="match status" value="1"/>
</dbReference>
<feature type="transmembrane region" description="Helical" evidence="5">
    <location>
        <begin position="83"/>
        <end position="102"/>
    </location>
</feature>
<name>A0A7C3DN48_MEIRU</name>
<feature type="transmembrane region" description="Helical" evidence="5">
    <location>
        <begin position="207"/>
        <end position="230"/>
    </location>
</feature>
<evidence type="ECO:0000256" key="2">
    <source>
        <dbReference type="ARBA" id="ARBA00022692"/>
    </source>
</evidence>
<evidence type="ECO:0000256" key="4">
    <source>
        <dbReference type="ARBA" id="ARBA00023136"/>
    </source>
</evidence>
<feature type="transmembrane region" description="Helical" evidence="5">
    <location>
        <begin position="122"/>
        <end position="142"/>
    </location>
</feature>
<keyword evidence="3 5" id="KW-1133">Transmembrane helix</keyword>
<keyword evidence="6" id="KW-0808">Transferase</keyword>
<dbReference type="InterPro" id="IPR007269">
    <property type="entry name" value="ICMT_MeTrfase"/>
</dbReference>
<dbReference type="Gene3D" id="1.20.120.1630">
    <property type="match status" value="1"/>
</dbReference>
<evidence type="ECO:0000256" key="3">
    <source>
        <dbReference type="ARBA" id="ARBA00022989"/>
    </source>
</evidence>
<dbReference type="GO" id="GO:0032259">
    <property type="term" value="P:methylation"/>
    <property type="evidence" value="ECO:0007669"/>
    <property type="project" value="UniProtKB-KW"/>
</dbReference>
<dbReference type="GO" id="GO:0004671">
    <property type="term" value="F:protein C-terminal S-isoprenylcysteine carboxyl O-methyltransferase activity"/>
    <property type="evidence" value="ECO:0007669"/>
    <property type="project" value="InterPro"/>
</dbReference>